<evidence type="ECO:0000313" key="3">
    <source>
        <dbReference type="Proteomes" id="UP001549920"/>
    </source>
</evidence>
<dbReference type="SUPFAM" id="SSF57903">
    <property type="entry name" value="FYVE/PHD zinc finger"/>
    <property type="match status" value="1"/>
</dbReference>
<keyword evidence="3" id="KW-1185">Reference proteome</keyword>
<organism evidence="2 3">
    <name type="scientific">Loxostege sticticalis</name>
    <name type="common">Beet webworm moth</name>
    <dbReference type="NCBI Taxonomy" id="481309"/>
    <lineage>
        <taxon>Eukaryota</taxon>
        <taxon>Metazoa</taxon>
        <taxon>Ecdysozoa</taxon>
        <taxon>Arthropoda</taxon>
        <taxon>Hexapoda</taxon>
        <taxon>Insecta</taxon>
        <taxon>Pterygota</taxon>
        <taxon>Neoptera</taxon>
        <taxon>Endopterygota</taxon>
        <taxon>Lepidoptera</taxon>
        <taxon>Glossata</taxon>
        <taxon>Ditrysia</taxon>
        <taxon>Pyraloidea</taxon>
        <taxon>Crambidae</taxon>
        <taxon>Pyraustinae</taxon>
        <taxon>Loxostege</taxon>
    </lineage>
</organism>
<comment type="caution">
    <text evidence="2">The sequence shown here is derived from an EMBL/GenBank/DDBJ whole genome shotgun (WGS) entry which is preliminary data.</text>
</comment>
<feature type="region of interest" description="Disordered" evidence="1">
    <location>
        <begin position="1"/>
        <end position="35"/>
    </location>
</feature>
<sequence>MYLSTTLSRKYREKIRPLPKAPPRKTNANCRRKRKSAVLTDTPEKEALRMEYEEKIKKYVTIRHSKGDWVECIVCKMWAHVGCVTGDISFLCINCNSDVDKIL</sequence>
<reference evidence="2 3" key="1">
    <citation type="submission" date="2024-06" db="EMBL/GenBank/DDBJ databases">
        <title>A chromosome-level genome assembly of beet webworm, Loxostege sticticalis.</title>
        <authorList>
            <person name="Zhang Y."/>
        </authorList>
    </citation>
    <scope>NUCLEOTIDE SEQUENCE [LARGE SCALE GENOMIC DNA]</scope>
    <source>
        <strain evidence="2">AQ026</strain>
        <tissue evidence="2">Whole body</tissue>
    </source>
</reference>
<name>A0ABR3IG97_LOXSC</name>
<gene>
    <name evidence="2" type="ORF">ABMA27_011438</name>
</gene>
<dbReference type="InterPro" id="IPR011011">
    <property type="entry name" value="Znf_FYVE_PHD"/>
</dbReference>
<accession>A0ABR3IG97</accession>
<dbReference type="EMBL" id="JBEUOH010000003">
    <property type="protein sequence ID" value="KAL0895293.1"/>
    <property type="molecule type" value="Genomic_DNA"/>
</dbReference>
<evidence type="ECO:0000256" key="1">
    <source>
        <dbReference type="SAM" id="MobiDB-lite"/>
    </source>
</evidence>
<protein>
    <submittedName>
        <fullName evidence="2">Uncharacterized protein</fullName>
    </submittedName>
</protein>
<evidence type="ECO:0000313" key="2">
    <source>
        <dbReference type="EMBL" id="KAL0895293.1"/>
    </source>
</evidence>
<dbReference type="Proteomes" id="UP001549920">
    <property type="component" value="Unassembled WGS sequence"/>
</dbReference>
<proteinExistence type="predicted"/>